<evidence type="ECO:0000313" key="2">
    <source>
        <dbReference type="EMBL" id="MCO1655546.1"/>
    </source>
</evidence>
<dbReference type="InterPro" id="IPR002397">
    <property type="entry name" value="Cyt_P450_B"/>
</dbReference>
<comment type="similarity">
    <text evidence="1">Belongs to the cytochrome P450 family.</text>
</comment>
<sequence length="126" mass="13580">MGGATAVARWARDDDVRTAGRPGAPRLAGHPVRAGQKVLLFCCSANRDEDVFADPDRVDVTRSPNPHLGFGGPGPHYCLGADLARLEATTMLRELFTRLPGIRAVGEPETLLSNFTDGVKRMRLAI</sequence>
<dbReference type="PANTHER" id="PTHR46696:SF4">
    <property type="entry name" value="BIOTIN BIOSYNTHESIS CYTOCHROME P450"/>
    <property type="match status" value="1"/>
</dbReference>
<name>A0ABT0ZXU8_9PSEU</name>
<dbReference type="Pfam" id="PF00067">
    <property type="entry name" value="p450"/>
    <property type="match status" value="1"/>
</dbReference>
<accession>A0ABT0ZXU8</accession>
<dbReference type="PANTHER" id="PTHR46696">
    <property type="entry name" value="P450, PUTATIVE (EUROFUNG)-RELATED"/>
    <property type="match status" value="1"/>
</dbReference>
<gene>
    <name evidence="2" type="ORF">KDL28_10820</name>
</gene>
<dbReference type="PRINTS" id="PR00359">
    <property type="entry name" value="BP450"/>
</dbReference>
<dbReference type="Gene3D" id="1.10.630.10">
    <property type="entry name" value="Cytochrome P450"/>
    <property type="match status" value="1"/>
</dbReference>
<dbReference type="EMBL" id="JAGSOV010000023">
    <property type="protein sequence ID" value="MCO1655546.1"/>
    <property type="molecule type" value="Genomic_DNA"/>
</dbReference>
<protein>
    <submittedName>
        <fullName evidence="2">Cytochrome P450</fullName>
    </submittedName>
</protein>
<proteinExistence type="inferred from homology"/>
<keyword evidence="3" id="KW-1185">Reference proteome</keyword>
<dbReference type="SUPFAM" id="SSF48264">
    <property type="entry name" value="Cytochrome P450"/>
    <property type="match status" value="1"/>
</dbReference>
<dbReference type="InterPro" id="IPR001128">
    <property type="entry name" value="Cyt_P450"/>
</dbReference>
<dbReference type="InterPro" id="IPR036396">
    <property type="entry name" value="Cyt_P450_sf"/>
</dbReference>
<comment type="caution">
    <text evidence="2">The sequence shown here is derived from an EMBL/GenBank/DDBJ whole genome shotgun (WGS) entry which is preliminary data.</text>
</comment>
<evidence type="ECO:0000256" key="1">
    <source>
        <dbReference type="ARBA" id="ARBA00010617"/>
    </source>
</evidence>
<reference evidence="2" key="1">
    <citation type="submission" date="2021-04" db="EMBL/GenBank/DDBJ databases">
        <title>Pseudonocardia sp. nov., isolated from sandy soil of mangrove forest.</title>
        <authorList>
            <person name="Zan Z."/>
            <person name="Huang R."/>
            <person name="Liu W."/>
        </authorList>
    </citation>
    <scope>NUCLEOTIDE SEQUENCE</scope>
    <source>
        <strain evidence="2">S2-4</strain>
    </source>
</reference>
<dbReference type="RefSeq" id="WP_252437416.1">
    <property type="nucleotide sequence ID" value="NZ_JAGSOV010000023.1"/>
</dbReference>
<dbReference type="Proteomes" id="UP001165283">
    <property type="component" value="Unassembled WGS sequence"/>
</dbReference>
<evidence type="ECO:0000313" key="3">
    <source>
        <dbReference type="Proteomes" id="UP001165283"/>
    </source>
</evidence>
<organism evidence="2 3">
    <name type="scientific">Pseudonocardia humida</name>
    <dbReference type="NCBI Taxonomy" id="2800819"/>
    <lineage>
        <taxon>Bacteria</taxon>
        <taxon>Bacillati</taxon>
        <taxon>Actinomycetota</taxon>
        <taxon>Actinomycetes</taxon>
        <taxon>Pseudonocardiales</taxon>
        <taxon>Pseudonocardiaceae</taxon>
        <taxon>Pseudonocardia</taxon>
    </lineage>
</organism>